<gene>
    <name evidence="3" type="ORF">C1I98_38600</name>
</gene>
<feature type="non-terminal residue" evidence="3">
    <location>
        <position position="1"/>
    </location>
</feature>
<keyword evidence="4" id="KW-1185">Reference proteome</keyword>
<keyword evidence="2" id="KW-0812">Transmembrane</keyword>
<protein>
    <submittedName>
        <fullName evidence="3">Uncharacterized protein</fullName>
    </submittedName>
</protein>
<accession>A0A2W2E113</accession>
<proteinExistence type="predicted"/>
<dbReference type="EMBL" id="POUA01000691">
    <property type="protein sequence ID" value="PZG17672.1"/>
    <property type="molecule type" value="Genomic_DNA"/>
</dbReference>
<dbReference type="AlphaFoldDB" id="A0A2W2E113"/>
<evidence type="ECO:0000256" key="2">
    <source>
        <dbReference type="SAM" id="Phobius"/>
    </source>
</evidence>
<sequence>FWEAVAPDGRRVSALRFDAGLVAAGWARQRLVSAVTSDQRLVAGGLSGLMPVLDLVAAGEEVWLLAGHPAGPTLTDLIEPATETGLDTASAAAVLVESAATLLAVHAAGLAHGSVRPGAVVIAEDGATLLAERGLADALRGRSPSPAQDVTAWAALARGLAAVWAAHSAPGAALLDRAAATATAQGLAAGREVLLSGLEHLPGGHAGRERLAEVVRGWRYARDEGVMGTGPYGSAERDEGEIVTLLRVPTPLTADALPTPETHDPAQPTADTHAKGEVRFGPGVPPRNAAEKIWQSGQQTVHGADRRGAQRAAAGRRRRRLALSTSVFALVVVAAVLAWLQFTGGPALVVEGVNVKAPKKTQGCDTTVTINATIVTNGSAGEVRYEWRRSDRDEPIEQLESVRSGTSSYPVSLKWTVKGEGSFKGTATLRVISPLPEGGRVEDKATFTYRCR</sequence>
<dbReference type="SUPFAM" id="SSF56112">
    <property type="entry name" value="Protein kinase-like (PK-like)"/>
    <property type="match status" value="1"/>
</dbReference>
<dbReference type="Gene3D" id="1.10.510.10">
    <property type="entry name" value="Transferase(Phosphotransferase) domain 1"/>
    <property type="match status" value="1"/>
</dbReference>
<evidence type="ECO:0000313" key="4">
    <source>
        <dbReference type="Proteomes" id="UP000248544"/>
    </source>
</evidence>
<keyword evidence="2" id="KW-1133">Transmembrane helix</keyword>
<reference evidence="3 4" key="1">
    <citation type="submission" date="2018-01" db="EMBL/GenBank/DDBJ databases">
        <title>Draft genome sequence of Sphaerisporangium sp. 7K107.</title>
        <authorList>
            <person name="Sahin N."/>
            <person name="Saygin H."/>
            <person name="Ay H."/>
        </authorList>
    </citation>
    <scope>NUCLEOTIDE SEQUENCE [LARGE SCALE GENOMIC DNA]</scope>
    <source>
        <strain evidence="3 4">7K107</strain>
    </source>
</reference>
<keyword evidence="2" id="KW-0472">Membrane</keyword>
<organism evidence="3 4">
    <name type="scientific">Spongiactinospora gelatinilytica</name>
    <dbReference type="NCBI Taxonomy" id="2666298"/>
    <lineage>
        <taxon>Bacteria</taxon>
        <taxon>Bacillati</taxon>
        <taxon>Actinomycetota</taxon>
        <taxon>Actinomycetes</taxon>
        <taxon>Streptosporangiales</taxon>
        <taxon>Streptosporangiaceae</taxon>
        <taxon>Spongiactinospora</taxon>
    </lineage>
</organism>
<feature type="transmembrane region" description="Helical" evidence="2">
    <location>
        <begin position="321"/>
        <end position="340"/>
    </location>
</feature>
<name>A0A2W2E113_9ACTN</name>
<evidence type="ECO:0000256" key="1">
    <source>
        <dbReference type="SAM" id="MobiDB-lite"/>
    </source>
</evidence>
<evidence type="ECO:0000313" key="3">
    <source>
        <dbReference type="EMBL" id="PZG17672.1"/>
    </source>
</evidence>
<feature type="region of interest" description="Disordered" evidence="1">
    <location>
        <begin position="256"/>
        <end position="316"/>
    </location>
</feature>
<dbReference type="Proteomes" id="UP000248544">
    <property type="component" value="Unassembled WGS sequence"/>
</dbReference>
<dbReference type="InterPro" id="IPR011009">
    <property type="entry name" value="Kinase-like_dom_sf"/>
</dbReference>
<comment type="caution">
    <text evidence="3">The sequence shown here is derived from an EMBL/GenBank/DDBJ whole genome shotgun (WGS) entry which is preliminary data.</text>
</comment>